<dbReference type="KEGG" id="dvn:HQ394_02615"/>
<feature type="region of interest" description="Disordered" evidence="1">
    <location>
        <begin position="26"/>
        <end position="62"/>
    </location>
</feature>
<proteinExistence type="predicted"/>
<evidence type="ECO:0000313" key="2">
    <source>
        <dbReference type="EMBL" id="QNT68455.1"/>
    </source>
</evidence>
<dbReference type="RefSeq" id="WP_190261892.1">
    <property type="nucleotide sequence ID" value="NZ_CP053923.1"/>
</dbReference>
<dbReference type="Proteomes" id="UP000516369">
    <property type="component" value="Chromosome"/>
</dbReference>
<keyword evidence="3" id="KW-1185">Reference proteome</keyword>
<dbReference type="AlphaFoldDB" id="A0A7H1MYB9"/>
<reference evidence="2 3" key="1">
    <citation type="submission" date="2020-05" db="EMBL/GenBank/DDBJ databases">
        <title>Complete closed genome sequence of Defluviicoccus vanus.</title>
        <authorList>
            <person name="Bessarab I."/>
            <person name="Arumugam K."/>
            <person name="Maszenan A.M."/>
            <person name="Seviour R.J."/>
            <person name="Williams R.B."/>
        </authorList>
    </citation>
    <scope>NUCLEOTIDE SEQUENCE [LARGE SCALE GENOMIC DNA]</scope>
    <source>
        <strain evidence="2 3">Ben 114</strain>
    </source>
</reference>
<gene>
    <name evidence="2" type="ORF">HQ394_02615</name>
</gene>
<evidence type="ECO:0000313" key="3">
    <source>
        <dbReference type="Proteomes" id="UP000516369"/>
    </source>
</evidence>
<sequence>MSVPSVGQTVPPAGIEKVPVALPAAPAMRPAPTQPVRPGQVMPRSTVPEIGQPPTNLLPAKE</sequence>
<organism evidence="2 3">
    <name type="scientific">Defluviicoccus vanus</name>
    <dbReference type="NCBI Taxonomy" id="111831"/>
    <lineage>
        <taxon>Bacteria</taxon>
        <taxon>Pseudomonadati</taxon>
        <taxon>Pseudomonadota</taxon>
        <taxon>Alphaproteobacteria</taxon>
        <taxon>Rhodospirillales</taxon>
        <taxon>Rhodospirillaceae</taxon>
        <taxon>Defluviicoccus</taxon>
    </lineage>
</organism>
<dbReference type="EMBL" id="CP053923">
    <property type="protein sequence ID" value="QNT68455.1"/>
    <property type="molecule type" value="Genomic_DNA"/>
</dbReference>
<protein>
    <submittedName>
        <fullName evidence="2">Uncharacterized protein</fullName>
    </submittedName>
</protein>
<name>A0A7H1MYB9_9PROT</name>
<accession>A0A7H1MYB9</accession>
<evidence type="ECO:0000256" key="1">
    <source>
        <dbReference type="SAM" id="MobiDB-lite"/>
    </source>
</evidence>